<dbReference type="InterPro" id="IPR038765">
    <property type="entry name" value="Papain-like_cys_pep_sf"/>
</dbReference>
<reference evidence="5 6" key="1">
    <citation type="submission" date="2012-08" db="EMBL/GenBank/DDBJ databases">
        <title>Oryza genome evolution.</title>
        <authorList>
            <person name="Wing R.A."/>
        </authorList>
    </citation>
    <scope>NUCLEOTIDE SEQUENCE</scope>
</reference>
<dbReference type="Gramene" id="LPERR11G13720.1">
    <property type="protein sequence ID" value="LPERR11G13720.1"/>
    <property type="gene ID" value="LPERR11G13720"/>
</dbReference>
<dbReference type="AlphaFoldDB" id="A0A0D9XT87"/>
<keyword evidence="6" id="KW-1185">Reference proteome</keyword>
<accession>A0A0D9XT87</accession>
<dbReference type="HOGENOM" id="CLU_1689254_0_0_1"/>
<dbReference type="Pfam" id="PF02902">
    <property type="entry name" value="Peptidase_C48"/>
    <property type="match status" value="1"/>
</dbReference>
<proteinExistence type="inferred from homology"/>
<reference evidence="5" key="3">
    <citation type="submission" date="2015-04" db="UniProtKB">
        <authorList>
            <consortium name="EnsemblPlants"/>
        </authorList>
    </citation>
    <scope>IDENTIFICATION</scope>
</reference>
<evidence type="ECO:0000256" key="3">
    <source>
        <dbReference type="ARBA" id="ARBA00022801"/>
    </source>
</evidence>
<dbReference type="Proteomes" id="UP000032180">
    <property type="component" value="Chromosome 11"/>
</dbReference>
<sequence>MDIKDVSIDYTSMKIPTNQKTNTSASYLDDYGQTQGSGAVTKTEGTMFLEKSIITRVLQQDGEVYVPKDIIDRAVPKSKSKHYVKHDMIFLTMIIEDKHWYLAVIHAKLRVIQVLDSGGDPSIQRKELSNVVCNLLIFIPIKTWKYLANRIFSPHS</sequence>
<evidence type="ECO:0000256" key="1">
    <source>
        <dbReference type="ARBA" id="ARBA00005234"/>
    </source>
</evidence>
<evidence type="ECO:0000256" key="2">
    <source>
        <dbReference type="ARBA" id="ARBA00022670"/>
    </source>
</evidence>
<evidence type="ECO:0000313" key="6">
    <source>
        <dbReference type="Proteomes" id="UP000032180"/>
    </source>
</evidence>
<dbReference type="Gene3D" id="3.40.395.10">
    <property type="entry name" value="Adenoviral Proteinase, Chain A"/>
    <property type="match status" value="1"/>
</dbReference>
<dbReference type="InterPro" id="IPR003653">
    <property type="entry name" value="Peptidase_C48_C"/>
</dbReference>
<dbReference type="GO" id="GO:0006508">
    <property type="term" value="P:proteolysis"/>
    <property type="evidence" value="ECO:0007669"/>
    <property type="project" value="UniProtKB-KW"/>
</dbReference>
<dbReference type="EnsemblPlants" id="LPERR11G13720.1">
    <property type="protein sequence ID" value="LPERR11G13720.1"/>
    <property type="gene ID" value="LPERR11G13720"/>
</dbReference>
<protein>
    <recommendedName>
        <fullName evidence="4">Ubiquitin-like protease family profile domain-containing protein</fullName>
    </recommendedName>
</protein>
<organism evidence="5 6">
    <name type="scientific">Leersia perrieri</name>
    <dbReference type="NCBI Taxonomy" id="77586"/>
    <lineage>
        <taxon>Eukaryota</taxon>
        <taxon>Viridiplantae</taxon>
        <taxon>Streptophyta</taxon>
        <taxon>Embryophyta</taxon>
        <taxon>Tracheophyta</taxon>
        <taxon>Spermatophyta</taxon>
        <taxon>Magnoliopsida</taxon>
        <taxon>Liliopsida</taxon>
        <taxon>Poales</taxon>
        <taxon>Poaceae</taxon>
        <taxon>BOP clade</taxon>
        <taxon>Oryzoideae</taxon>
        <taxon>Oryzeae</taxon>
        <taxon>Oryzinae</taxon>
        <taxon>Leersia</taxon>
    </lineage>
</organism>
<feature type="domain" description="Ubiquitin-like protease family profile" evidence="4">
    <location>
        <begin position="75"/>
        <end position="123"/>
    </location>
</feature>
<keyword evidence="3" id="KW-0378">Hydrolase</keyword>
<comment type="similarity">
    <text evidence="1">Belongs to the peptidase C48 family.</text>
</comment>
<name>A0A0D9XT87_9ORYZ</name>
<reference evidence="6" key="2">
    <citation type="submission" date="2013-12" db="EMBL/GenBank/DDBJ databases">
        <authorList>
            <person name="Yu Y."/>
            <person name="Lee S."/>
            <person name="de Baynast K."/>
            <person name="Wissotski M."/>
            <person name="Liu L."/>
            <person name="Talag J."/>
            <person name="Goicoechea J."/>
            <person name="Angelova A."/>
            <person name="Jetty R."/>
            <person name="Kudrna D."/>
            <person name="Golser W."/>
            <person name="Rivera L."/>
            <person name="Zhang J."/>
            <person name="Wing R."/>
        </authorList>
    </citation>
    <scope>NUCLEOTIDE SEQUENCE</scope>
</reference>
<dbReference type="SUPFAM" id="SSF54001">
    <property type="entry name" value="Cysteine proteinases"/>
    <property type="match status" value="1"/>
</dbReference>
<dbReference type="GO" id="GO:0008234">
    <property type="term" value="F:cysteine-type peptidase activity"/>
    <property type="evidence" value="ECO:0007669"/>
    <property type="project" value="InterPro"/>
</dbReference>
<evidence type="ECO:0000259" key="4">
    <source>
        <dbReference type="Pfam" id="PF02902"/>
    </source>
</evidence>
<dbReference type="STRING" id="77586.A0A0D9XT87"/>
<keyword evidence="2" id="KW-0645">Protease</keyword>
<evidence type="ECO:0000313" key="5">
    <source>
        <dbReference type="EnsemblPlants" id="LPERR11G13720.1"/>
    </source>
</evidence>